<feature type="transmembrane region" description="Helical" evidence="8">
    <location>
        <begin position="116"/>
        <end position="136"/>
    </location>
</feature>
<keyword evidence="2" id="KW-1003">Cell membrane</keyword>
<proteinExistence type="predicted"/>
<keyword evidence="7 8" id="KW-0472">Membrane</keyword>
<dbReference type="SUPFAM" id="SSF53649">
    <property type="entry name" value="Alkaline phosphatase-like"/>
    <property type="match status" value="1"/>
</dbReference>
<evidence type="ECO:0000259" key="10">
    <source>
        <dbReference type="Pfam" id="PF08019"/>
    </source>
</evidence>
<evidence type="ECO:0000256" key="7">
    <source>
        <dbReference type="ARBA" id="ARBA00023136"/>
    </source>
</evidence>
<dbReference type="Pfam" id="PF08019">
    <property type="entry name" value="EptA_B_N"/>
    <property type="match status" value="1"/>
</dbReference>
<dbReference type="PANTHER" id="PTHR30443:SF0">
    <property type="entry name" value="PHOSPHOETHANOLAMINE TRANSFERASE EPTA"/>
    <property type="match status" value="1"/>
</dbReference>
<evidence type="ECO:0000256" key="5">
    <source>
        <dbReference type="ARBA" id="ARBA00022692"/>
    </source>
</evidence>
<dbReference type="InterPro" id="IPR012549">
    <property type="entry name" value="EptA-like_N"/>
</dbReference>
<dbReference type="STRING" id="709032.Sulku_2336"/>
<name>E4TXR0_SULKY</name>
<feature type="transmembrane region" description="Helical" evidence="8">
    <location>
        <begin position="44"/>
        <end position="68"/>
    </location>
</feature>
<evidence type="ECO:0000256" key="2">
    <source>
        <dbReference type="ARBA" id="ARBA00022475"/>
    </source>
</evidence>
<accession>E4TXR0</accession>
<dbReference type="InterPro" id="IPR040423">
    <property type="entry name" value="PEA_transferase"/>
</dbReference>
<dbReference type="KEGG" id="sku:Sulku_2336"/>
<dbReference type="RefSeq" id="WP_013461193.1">
    <property type="nucleotide sequence ID" value="NC_014762.1"/>
</dbReference>
<organism evidence="11 12">
    <name type="scientific">Sulfuricurvum kujiense (strain ATCC BAA-921 / DSM 16994 / JCM 11577 / YK-1)</name>
    <dbReference type="NCBI Taxonomy" id="709032"/>
    <lineage>
        <taxon>Bacteria</taxon>
        <taxon>Pseudomonadati</taxon>
        <taxon>Campylobacterota</taxon>
        <taxon>Epsilonproteobacteria</taxon>
        <taxon>Campylobacterales</taxon>
        <taxon>Sulfurimonadaceae</taxon>
        <taxon>Sulfuricurvum</taxon>
    </lineage>
</organism>
<dbReference type="Gene3D" id="3.40.720.10">
    <property type="entry name" value="Alkaline Phosphatase, subunit A"/>
    <property type="match status" value="1"/>
</dbReference>
<comment type="subcellular location">
    <subcellularLocation>
        <location evidence="1">Cell inner membrane</location>
        <topology evidence="1">Multi-pass membrane protein</topology>
    </subcellularLocation>
</comment>
<keyword evidence="12" id="KW-1185">Reference proteome</keyword>
<feature type="transmembrane region" description="Helical" evidence="8">
    <location>
        <begin position="75"/>
        <end position="96"/>
    </location>
</feature>
<evidence type="ECO:0000256" key="4">
    <source>
        <dbReference type="ARBA" id="ARBA00022679"/>
    </source>
</evidence>
<protein>
    <submittedName>
        <fullName evidence="11">Phosphatidylethanolamine:Kdo2-lipid A phosphoethanolamine transferase</fullName>
    </submittedName>
</protein>
<keyword evidence="4 11" id="KW-0808">Transferase</keyword>
<dbReference type="eggNOG" id="COG2194">
    <property type="taxonomic scope" value="Bacteria"/>
</dbReference>
<dbReference type="EMBL" id="CP002355">
    <property type="protein sequence ID" value="ADR34996.1"/>
    <property type="molecule type" value="Genomic_DNA"/>
</dbReference>
<evidence type="ECO:0000256" key="1">
    <source>
        <dbReference type="ARBA" id="ARBA00004429"/>
    </source>
</evidence>
<sequence>MLFSLLKPIKARTAVIAVALLWVIFANGAFFKHVSDVYPLAGGNIFFVLSLGIVLLSVTVIVLTLLTWRHTLKPLLIMLLLITSQVAYFMDLYDVVIDSHMIQNLLETNIKESADLLSFKQVIYFVLLGFIPSVIVYRIKIARMMFKETLIDKAKVIAIALSIALIIIFSFSKYYTSFFREHKPLRYYANPAYYLYSLGHYAQETFSHPYSGIAPIAEDAKILPGDQPRKLIVLVVGEAVRWDHFGLNNYERDTTPMLRKEDIINFTQFTSCGTETAVSVPCMFSSFGRDGYDKEKAKHTENILDVLKRAGVNILWRDNNSDSKGVADRITYEDYQSPKTNTICDEECRDEGMLVGLQEYINTHPKGDILIVLHQMGNHGPAYYKRYTKAFEKYTPVCKTNQLEQCSKEEITNAYDNTILNTDTFLTQVISFLKGNDEHFATGMFYLSDHGESLGENGLYLHGFPYAIAPEAQKHVPAVMWFGKQFKIDKAKMASSAKEPHSQDELFHTLLGYLDVNTTVYRPELDLLHAGH</sequence>
<dbReference type="GO" id="GO:0016776">
    <property type="term" value="F:phosphotransferase activity, phosphate group as acceptor"/>
    <property type="evidence" value="ECO:0007669"/>
    <property type="project" value="TreeGrafter"/>
</dbReference>
<keyword evidence="6 8" id="KW-1133">Transmembrane helix</keyword>
<dbReference type="NCBIfam" id="NF028537">
    <property type="entry name" value="P_eth_NH2_trans"/>
    <property type="match status" value="1"/>
</dbReference>
<dbReference type="HOGENOM" id="CLU_018534_1_0_7"/>
<dbReference type="PANTHER" id="PTHR30443">
    <property type="entry name" value="INNER MEMBRANE PROTEIN"/>
    <property type="match status" value="1"/>
</dbReference>
<feature type="domain" description="Sulfatase N-terminal" evidence="9">
    <location>
        <begin position="231"/>
        <end position="516"/>
    </location>
</feature>
<dbReference type="InterPro" id="IPR017850">
    <property type="entry name" value="Alkaline_phosphatase_core_sf"/>
</dbReference>
<feature type="domain" description="Phosphoethanolamine transferase N-terminal" evidence="10">
    <location>
        <begin position="56"/>
        <end position="205"/>
    </location>
</feature>
<keyword evidence="5 8" id="KW-0812">Transmembrane</keyword>
<dbReference type="Proteomes" id="UP000008721">
    <property type="component" value="Chromosome"/>
</dbReference>
<dbReference type="GO" id="GO:0009244">
    <property type="term" value="P:lipopolysaccharide core region biosynthetic process"/>
    <property type="evidence" value="ECO:0007669"/>
    <property type="project" value="TreeGrafter"/>
</dbReference>
<dbReference type="Pfam" id="PF00884">
    <property type="entry name" value="Sulfatase"/>
    <property type="match status" value="1"/>
</dbReference>
<feature type="transmembrane region" description="Helical" evidence="8">
    <location>
        <begin position="156"/>
        <end position="175"/>
    </location>
</feature>
<dbReference type="InterPro" id="IPR000917">
    <property type="entry name" value="Sulfatase_N"/>
</dbReference>
<dbReference type="AlphaFoldDB" id="E4TXR0"/>
<evidence type="ECO:0000313" key="12">
    <source>
        <dbReference type="Proteomes" id="UP000008721"/>
    </source>
</evidence>
<evidence type="ECO:0000256" key="8">
    <source>
        <dbReference type="SAM" id="Phobius"/>
    </source>
</evidence>
<dbReference type="GO" id="GO:0005886">
    <property type="term" value="C:plasma membrane"/>
    <property type="evidence" value="ECO:0007669"/>
    <property type="project" value="UniProtKB-SubCell"/>
</dbReference>
<reference evidence="11 12" key="1">
    <citation type="journal article" date="2012" name="Stand. Genomic Sci.">
        <title>Complete genome sequence of the sulfur compounds oxidizing chemolithoautotroph Sulfuricurvum kujiense type strain (YK-1(T)).</title>
        <authorList>
            <person name="Han C."/>
            <person name="Kotsyurbenko O."/>
            <person name="Chertkov O."/>
            <person name="Held B."/>
            <person name="Lapidus A."/>
            <person name="Nolan M."/>
            <person name="Lucas S."/>
            <person name="Hammon N."/>
            <person name="Deshpande S."/>
            <person name="Cheng J.F."/>
            <person name="Tapia R."/>
            <person name="Goodwin L.A."/>
            <person name="Pitluck S."/>
            <person name="Liolios K."/>
            <person name="Pagani I."/>
            <person name="Ivanova N."/>
            <person name="Mavromatis K."/>
            <person name="Mikhailova N."/>
            <person name="Pati A."/>
            <person name="Chen A."/>
            <person name="Palaniappan K."/>
            <person name="Land M."/>
            <person name="Hauser L."/>
            <person name="Chang Y.J."/>
            <person name="Jeffries C.D."/>
            <person name="Brambilla E.M."/>
            <person name="Rohde M."/>
            <person name="Spring S."/>
            <person name="Sikorski J."/>
            <person name="Goker M."/>
            <person name="Woyke T."/>
            <person name="Bristow J."/>
            <person name="Eisen J.A."/>
            <person name="Markowitz V."/>
            <person name="Hugenholtz P."/>
            <person name="Kyrpides N.C."/>
            <person name="Klenk H.P."/>
            <person name="Detter J.C."/>
        </authorList>
    </citation>
    <scope>NUCLEOTIDE SEQUENCE [LARGE SCALE GENOMIC DNA]</scope>
    <source>
        <strain evidence="12">ATCC BAA-921 / DSM 16994 / JCM 11577 / YK-1</strain>
    </source>
</reference>
<dbReference type="CDD" id="cd16017">
    <property type="entry name" value="LptA"/>
    <property type="match status" value="1"/>
</dbReference>
<dbReference type="InterPro" id="IPR058130">
    <property type="entry name" value="PEA_transf_C"/>
</dbReference>
<evidence type="ECO:0000259" key="9">
    <source>
        <dbReference type="Pfam" id="PF00884"/>
    </source>
</evidence>
<evidence type="ECO:0000256" key="3">
    <source>
        <dbReference type="ARBA" id="ARBA00022519"/>
    </source>
</evidence>
<keyword evidence="3" id="KW-0997">Cell inner membrane</keyword>
<evidence type="ECO:0000313" key="11">
    <source>
        <dbReference type="EMBL" id="ADR34996.1"/>
    </source>
</evidence>
<evidence type="ECO:0000256" key="6">
    <source>
        <dbReference type="ARBA" id="ARBA00022989"/>
    </source>
</evidence>
<gene>
    <name evidence="11" type="ordered locus">Sulku_2336</name>
</gene>